<accession>A0ABW2HXC1</accession>
<name>A0ABW2HXC1_9ACTN</name>
<dbReference type="Proteomes" id="UP001596548">
    <property type="component" value="Unassembled WGS sequence"/>
</dbReference>
<reference evidence="2" key="1">
    <citation type="journal article" date="2019" name="Int. J. Syst. Evol. Microbiol.">
        <title>The Global Catalogue of Microorganisms (GCM) 10K type strain sequencing project: providing services to taxonomists for standard genome sequencing and annotation.</title>
        <authorList>
            <consortium name="The Broad Institute Genomics Platform"/>
            <consortium name="The Broad Institute Genome Sequencing Center for Infectious Disease"/>
            <person name="Wu L."/>
            <person name="Ma J."/>
        </authorList>
    </citation>
    <scope>NUCLEOTIDE SEQUENCE [LARGE SCALE GENOMIC DNA]</scope>
    <source>
        <strain evidence="2">XZYJT-10</strain>
    </source>
</reference>
<evidence type="ECO:0000313" key="2">
    <source>
        <dbReference type="Proteomes" id="UP001596548"/>
    </source>
</evidence>
<keyword evidence="2" id="KW-1185">Reference proteome</keyword>
<dbReference type="RefSeq" id="WP_378970364.1">
    <property type="nucleotide sequence ID" value="NZ_JBHTBJ010000013.1"/>
</dbReference>
<organism evidence="1 2">
    <name type="scientific">Paractinoplanes rhizophilus</name>
    <dbReference type="NCBI Taxonomy" id="1416877"/>
    <lineage>
        <taxon>Bacteria</taxon>
        <taxon>Bacillati</taxon>
        <taxon>Actinomycetota</taxon>
        <taxon>Actinomycetes</taxon>
        <taxon>Micromonosporales</taxon>
        <taxon>Micromonosporaceae</taxon>
        <taxon>Paractinoplanes</taxon>
    </lineage>
</organism>
<comment type="caution">
    <text evidence="1">The sequence shown here is derived from an EMBL/GenBank/DDBJ whole genome shotgun (WGS) entry which is preliminary data.</text>
</comment>
<dbReference type="EMBL" id="JBHTBJ010000013">
    <property type="protein sequence ID" value="MFC7276269.1"/>
    <property type="molecule type" value="Genomic_DNA"/>
</dbReference>
<sequence length="64" mass="7511">MAVHSQALPWRVYRQDAEARYADVEVCAHRWGWAAEFCAGRRETSRSHRAQWGIFYTARRAVES</sequence>
<evidence type="ECO:0000313" key="1">
    <source>
        <dbReference type="EMBL" id="MFC7276269.1"/>
    </source>
</evidence>
<proteinExistence type="predicted"/>
<gene>
    <name evidence="1" type="ORF">ACFQS1_19930</name>
</gene>
<protein>
    <submittedName>
        <fullName evidence="1">Uncharacterized protein</fullName>
    </submittedName>
</protein>